<feature type="transmembrane region" description="Helical" evidence="21">
    <location>
        <begin position="603"/>
        <end position="624"/>
    </location>
</feature>
<evidence type="ECO:0000256" key="19">
    <source>
        <dbReference type="PROSITE-ProRule" id="PRU00023"/>
    </source>
</evidence>
<protein>
    <submittedName>
        <fullName evidence="23">Short transient receptor potential channel 6</fullName>
    </submittedName>
</protein>
<dbReference type="Pfam" id="PF13637">
    <property type="entry name" value="Ank_4"/>
    <property type="match status" value="1"/>
</dbReference>
<evidence type="ECO:0000256" key="3">
    <source>
        <dbReference type="ARBA" id="ARBA00004613"/>
    </source>
</evidence>
<evidence type="ECO:0000256" key="11">
    <source>
        <dbReference type="ARBA" id="ARBA00022737"/>
    </source>
</evidence>
<dbReference type="AlphaFoldDB" id="A0A4Y2EHW4"/>
<dbReference type="InterPro" id="IPR005821">
    <property type="entry name" value="Ion_trans_dom"/>
</dbReference>
<feature type="transmembrane region" description="Helical" evidence="21">
    <location>
        <begin position="565"/>
        <end position="582"/>
    </location>
</feature>
<keyword evidence="5" id="KW-0268">Exocytosis</keyword>
<dbReference type="GO" id="GO:0044231">
    <property type="term" value="C:host cell presynaptic membrane"/>
    <property type="evidence" value="ECO:0007669"/>
    <property type="project" value="UniProtKB-KW"/>
</dbReference>
<keyword evidence="14 19" id="KW-0040">ANK repeat</keyword>
<gene>
    <name evidence="23" type="primary">Trpc6</name>
    <name evidence="23" type="ORF">AVEN_95334_1</name>
</gene>
<keyword evidence="11" id="KW-0677">Repeat</keyword>
<evidence type="ECO:0000256" key="16">
    <source>
        <dbReference type="ARBA" id="ARBA00023136"/>
    </source>
</evidence>
<dbReference type="PANTHER" id="PTHR10117:SF54">
    <property type="entry name" value="TRANSIENT RECEPTOR POTENTIAL-GAMMA PROTEIN"/>
    <property type="match status" value="1"/>
</dbReference>
<feature type="domain" description="Transient receptor ion channel" evidence="22">
    <location>
        <begin position="180"/>
        <end position="242"/>
    </location>
</feature>
<evidence type="ECO:0000313" key="23">
    <source>
        <dbReference type="EMBL" id="GBM27668.1"/>
    </source>
</evidence>
<sequence>MTSATSTAPSREPRRARLGSAVEGLEERRGSLPLARLNIDEERFFELVESGSVNAVQSFLNDHKTLNLNCTNYKGMSALHIAIKKENEPMMRMLLGRPDIEVKDAALQAVATGNVEFATAVMDVFNTVQPGREMLGSSESTDYSPDITPLSLAAQNGDYKMVRMLLGRGHKLEKPHVPTCLCPKCKGLLREHGSSLSRIRLNEYRAISNPAYICQVTDDPILYCFLLDAELFESSTLDKEFRADYGELSDQVREFTVELLNQCRNTTEVEMLLKLPQGFNLQSQKTDYPRLQLALDYKQKEFVAHSMVQQVLTGHWLGEFRSWPRRSLIRKILHVFFRILLLPFICMLLLLTPFLKQLDKYHSPLNRFLLSLASYLLFLASVFMINILDKGHFGRGLPTSGFEGVVVVFVFGHIWSTIRQFWVEGYKRFFRAPWNLYDICMHAVFLTTFIFWIVASSDVLYEDVNKKTEPERKAWDSYDATLVHEGLFSIASVLASGKLAYYCLQSSRLGPLQVSMGKMAVQIGFFFLLFFLIIISFAVPFSRMYSYYDGMSEGGKTQPSTFTTFGNSFITLFWGMFGMSPLEAPDIVVIEKGHDFTQGVGRTLYAVYELLMMIALVNTLIAILSNTFQKVVDNADVEFKFHRTKQWMHFFDESTLVPSPFNLTPSVAFFRNLSAFCGAMAKKKPEEKAKFSWQRCCYVERLKDVTVDAAVYEALMSNLVQRYFRAKEGDE</sequence>
<evidence type="ECO:0000256" key="1">
    <source>
        <dbReference type="ARBA" id="ARBA00004141"/>
    </source>
</evidence>
<evidence type="ECO:0000313" key="24">
    <source>
        <dbReference type="Proteomes" id="UP000499080"/>
    </source>
</evidence>
<dbReference type="GO" id="GO:0006887">
    <property type="term" value="P:exocytosis"/>
    <property type="evidence" value="ECO:0007669"/>
    <property type="project" value="UniProtKB-KW"/>
</dbReference>
<accession>A0A4Y2EHW4</accession>
<keyword evidence="24" id="KW-1185">Reference proteome</keyword>
<comment type="caution">
    <text evidence="23">The sequence shown here is derived from an EMBL/GenBank/DDBJ whole genome shotgun (WGS) entry which is preliminary data.</text>
</comment>
<keyword evidence="9 21" id="KW-0812">Transmembrane</keyword>
<dbReference type="Gene3D" id="1.25.40.20">
    <property type="entry name" value="Ankyrin repeat-containing domain"/>
    <property type="match status" value="1"/>
</dbReference>
<keyword evidence="4" id="KW-0813">Transport</keyword>
<evidence type="ECO:0000256" key="15">
    <source>
        <dbReference type="ARBA" id="ARBA00023065"/>
    </source>
</evidence>
<name>A0A4Y2EHW4_ARAVE</name>
<dbReference type="GO" id="GO:0034703">
    <property type="term" value="C:cation channel complex"/>
    <property type="evidence" value="ECO:0007669"/>
    <property type="project" value="UniProtKB-ARBA"/>
</dbReference>
<feature type="region of interest" description="Disordered" evidence="20">
    <location>
        <begin position="1"/>
        <end position="22"/>
    </location>
</feature>
<dbReference type="PRINTS" id="PR01097">
    <property type="entry name" value="TRNSRECEPTRP"/>
</dbReference>
<dbReference type="SUPFAM" id="SSF48403">
    <property type="entry name" value="Ankyrin repeat"/>
    <property type="match status" value="1"/>
</dbReference>
<dbReference type="GO" id="GO:0090729">
    <property type="term" value="F:toxin activity"/>
    <property type="evidence" value="ECO:0007669"/>
    <property type="project" value="UniProtKB-KW"/>
</dbReference>
<dbReference type="Pfam" id="PF08344">
    <property type="entry name" value="TRP_2"/>
    <property type="match status" value="1"/>
</dbReference>
<dbReference type="InterPro" id="IPR002153">
    <property type="entry name" value="TRPC_channel"/>
</dbReference>
<dbReference type="Pfam" id="PF00520">
    <property type="entry name" value="Ion_trans"/>
    <property type="match status" value="1"/>
</dbReference>
<evidence type="ECO:0000259" key="22">
    <source>
        <dbReference type="SMART" id="SM01420"/>
    </source>
</evidence>
<dbReference type="InterPro" id="IPR013555">
    <property type="entry name" value="TRP_dom"/>
</dbReference>
<dbReference type="PANTHER" id="PTHR10117">
    <property type="entry name" value="TRANSIENT RECEPTOR POTENTIAL CHANNEL"/>
    <property type="match status" value="1"/>
</dbReference>
<evidence type="ECO:0000256" key="2">
    <source>
        <dbReference type="ARBA" id="ARBA00004175"/>
    </source>
</evidence>
<evidence type="ECO:0000256" key="17">
    <source>
        <dbReference type="ARBA" id="ARBA00023298"/>
    </source>
</evidence>
<dbReference type="GO" id="GO:0015279">
    <property type="term" value="F:store-operated calcium channel activity"/>
    <property type="evidence" value="ECO:0007669"/>
    <property type="project" value="TreeGrafter"/>
</dbReference>
<dbReference type="GO" id="GO:0005576">
    <property type="term" value="C:extracellular region"/>
    <property type="evidence" value="ECO:0007669"/>
    <property type="project" value="UniProtKB-SubCell"/>
</dbReference>
<dbReference type="GO" id="GO:0005886">
    <property type="term" value="C:plasma membrane"/>
    <property type="evidence" value="ECO:0007669"/>
    <property type="project" value="TreeGrafter"/>
</dbReference>
<feature type="transmembrane region" description="Helical" evidence="21">
    <location>
        <begin position="434"/>
        <end position="455"/>
    </location>
</feature>
<feature type="transmembrane region" description="Helical" evidence="21">
    <location>
        <begin position="400"/>
        <end position="422"/>
    </location>
</feature>
<keyword evidence="16 21" id="KW-0472">Membrane</keyword>
<evidence type="ECO:0000256" key="12">
    <source>
        <dbReference type="ARBA" id="ARBA00022989"/>
    </source>
</evidence>
<dbReference type="InterPro" id="IPR036770">
    <property type="entry name" value="Ankyrin_rpt-contain_sf"/>
</dbReference>
<feature type="transmembrane region" description="Helical" evidence="21">
    <location>
        <begin position="525"/>
        <end position="545"/>
    </location>
</feature>
<dbReference type="OrthoDB" id="6434107at2759"/>
<dbReference type="Proteomes" id="UP000499080">
    <property type="component" value="Unassembled WGS sequence"/>
</dbReference>
<evidence type="ECO:0000256" key="14">
    <source>
        <dbReference type="ARBA" id="ARBA00023043"/>
    </source>
</evidence>
<dbReference type="GO" id="GO:0044218">
    <property type="term" value="C:other organism cell membrane"/>
    <property type="evidence" value="ECO:0007669"/>
    <property type="project" value="UniProtKB-KW"/>
</dbReference>
<keyword evidence="7" id="KW-1052">Target cell membrane</keyword>
<dbReference type="EMBL" id="BGPR01000592">
    <property type="protein sequence ID" value="GBM27668.1"/>
    <property type="molecule type" value="Genomic_DNA"/>
</dbReference>
<evidence type="ECO:0000256" key="6">
    <source>
        <dbReference type="ARBA" id="ARBA00022525"/>
    </source>
</evidence>
<evidence type="ECO:0000256" key="9">
    <source>
        <dbReference type="ARBA" id="ARBA00022692"/>
    </source>
</evidence>
<evidence type="ECO:0000256" key="10">
    <source>
        <dbReference type="ARBA" id="ARBA00022699"/>
    </source>
</evidence>
<keyword evidence="23" id="KW-0675">Receptor</keyword>
<evidence type="ECO:0000256" key="18">
    <source>
        <dbReference type="ARBA" id="ARBA00023303"/>
    </source>
</evidence>
<evidence type="ECO:0000256" key="21">
    <source>
        <dbReference type="SAM" id="Phobius"/>
    </source>
</evidence>
<keyword evidence="13" id="KW-0638">Presynaptic neurotoxin</keyword>
<evidence type="ECO:0000256" key="8">
    <source>
        <dbReference type="ARBA" id="ARBA00022656"/>
    </source>
</evidence>
<evidence type="ECO:0000256" key="7">
    <source>
        <dbReference type="ARBA" id="ARBA00022537"/>
    </source>
</evidence>
<proteinExistence type="predicted"/>
<feature type="transmembrane region" description="Helical" evidence="21">
    <location>
        <begin position="367"/>
        <end position="388"/>
    </location>
</feature>
<evidence type="ECO:0000256" key="5">
    <source>
        <dbReference type="ARBA" id="ARBA00022483"/>
    </source>
</evidence>
<evidence type="ECO:0000256" key="20">
    <source>
        <dbReference type="SAM" id="MobiDB-lite"/>
    </source>
</evidence>
<comment type="subcellular location">
    <subcellularLocation>
        <location evidence="1">Membrane</location>
        <topology evidence="1">Multi-pass membrane protein</topology>
    </subcellularLocation>
    <subcellularLocation>
        <location evidence="3">Secreted</location>
    </subcellularLocation>
    <subcellularLocation>
        <location evidence="2">Target cell membrane</location>
    </subcellularLocation>
</comment>
<keyword evidence="17" id="KW-1053">Target membrane</keyword>
<evidence type="ECO:0000256" key="13">
    <source>
        <dbReference type="ARBA" id="ARBA00023028"/>
    </source>
</evidence>
<keyword evidence="8" id="KW-0800">Toxin</keyword>
<feature type="repeat" description="ANK" evidence="19">
    <location>
        <begin position="145"/>
        <end position="177"/>
    </location>
</feature>
<dbReference type="SMART" id="SM00248">
    <property type="entry name" value="ANK"/>
    <property type="match status" value="2"/>
</dbReference>
<dbReference type="GO" id="GO:0051480">
    <property type="term" value="P:regulation of cytosolic calcium ion concentration"/>
    <property type="evidence" value="ECO:0007669"/>
    <property type="project" value="TreeGrafter"/>
</dbReference>
<keyword evidence="15" id="KW-0406">Ion transport</keyword>
<evidence type="ECO:0000256" key="4">
    <source>
        <dbReference type="ARBA" id="ARBA00022448"/>
    </source>
</evidence>
<feature type="transmembrane region" description="Helical" evidence="21">
    <location>
        <begin position="335"/>
        <end position="355"/>
    </location>
</feature>
<keyword evidence="6" id="KW-0964">Secreted</keyword>
<keyword evidence="10" id="KW-0528">Neurotoxin</keyword>
<dbReference type="GO" id="GO:0070679">
    <property type="term" value="F:inositol 1,4,5 trisphosphate binding"/>
    <property type="evidence" value="ECO:0007669"/>
    <property type="project" value="TreeGrafter"/>
</dbReference>
<dbReference type="PROSITE" id="PS50297">
    <property type="entry name" value="ANK_REP_REGION"/>
    <property type="match status" value="1"/>
</dbReference>
<keyword evidence="18" id="KW-0407">Ion channel</keyword>
<dbReference type="Pfam" id="PF00023">
    <property type="entry name" value="Ank"/>
    <property type="match status" value="1"/>
</dbReference>
<dbReference type="SMART" id="SM01420">
    <property type="entry name" value="TRP_2"/>
    <property type="match status" value="1"/>
</dbReference>
<organism evidence="23 24">
    <name type="scientific">Araneus ventricosus</name>
    <name type="common">Orbweaver spider</name>
    <name type="synonym">Epeira ventricosa</name>
    <dbReference type="NCBI Taxonomy" id="182803"/>
    <lineage>
        <taxon>Eukaryota</taxon>
        <taxon>Metazoa</taxon>
        <taxon>Ecdysozoa</taxon>
        <taxon>Arthropoda</taxon>
        <taxon>Chelicerata</taxon>
        <taxon>Arachnida</taxon>
        <taxon>Araneae</taxon>
        <taxon>Araneomorphae</taxon>
        <taxon>Entelegynae</taxon>
        <taxon>Araneoidea</taxon>
        <taxon>Araneidae</taxon>
        <taxon>Araneus</taxon>
    </lineage>
</organism>
<dbReference type="PROSITE" id="PS50088">
    <property type="entry name" value="ANK_REPEAT"/>
    <property type="match status" value="1"/>
</dbReference>
<dbReference type="InterPro" id="IPR002110">
    <property type="entry name" value="Ankyrin_rpt"/>
</dbReference>
<keyword evidence="12 21" id="KW-1133">Transmembrane helix</keyword>
<reference evidence="23 24" key="1">
    <citation type="journal article" date="2019" name="Sci. Rep.">
        <title>Orb-weaving spider Araneus ventricosus genome elucidates the spidroin gene catalogue.</title>
        <authorList>
            <person name="Kono N."/>
            <person name="Nakamura H."/>
            <person name="Ohtoshi R."/>
            <person name="Moran D.A.P."/>
            <person name="Shinohara A."/>
            <person name="Yoshida Y."/>
            <person name="Fujiwara M."/>
            <person name="Mori M."/>
            <person name="Tomita M."/>
            <person name="Arakawa K."/>
        </authorList>
    </citation>
    <scope>NUCLEOTIDE SEQUENCE [LARGE SCALE GENOMIC DNA]</scope>
</reference>
<dbReference type="Gene3D" id="1.10.287.70">
    <property type="match status" value="1"/>
</dbReference>